<dbReference type="EMBL" id="JAPDOD010000009">
    <property type="protein sequence ID" value="MDA0161202.1"/>
    <property type="molecule type" value="Genomic_DNA"/>
</dbReference>
<dbReference type="RefSeq" id="WP_270040393.1">
    <property type="nucleotide sequence ID" value="NZ_JAPDOD010000009.1"/>
</dbReference>
<dbReference type="InterPro" id="IPR042099">
    <property type="entry name" value="ANL_N_sf"/>
</dbReference>
<sequence>MTVVKPRLAAPSIVSEDLPDGSRILRSGTPLEPYEASLGVLLRRWAAERPDQVFLAERDGDGEWVKLTWGEANRKATSIAQALLDRNLGPERPLMILSGNAIDHALMTLGGFLAGVTVVPVSPAYSLMSQDYGKVKHIAALVKPGLVYAADAAPFGGVLSTVDFGGAEIVLSKGTGATSFLDLADTPATAEVDAALAAIGPDSLAKVLFTSGSTAMPKGVLNTHGMLVANQQSLAQIWPFTEDTPPVLVDWLPWNHTFGGNHNFNLILKRGGTLYINAGRPAPPLIPITVRNLTDIAPTIYFDVPAGYGALLPFLERDADLRARFFERLELIFYAAAALPQDLWTRLENVARSERGEPVMMTSSWGLTETSPLATAAHFPIDRAGVIGVPVPGVEIKLTPVEGKLEMRVKGPNVTRGYLGQAETTAKAFDEDGWYRTGDAGKLEDPDDPNQGLVFDGRVVEDFKLMTGTFVSVGNLRIAALAAASPLLMDAVVCGHDRDYVALLAWPQLAAARELAGAPDATPEELVRSPRLAEFLRERFIAYNRSNPASSTRVERVILLAEPPSLDANEITDKGYVNQRAALERRAVSVAALFAMEPGEEVVICR</sequence>
<evidence type="ECO:0000313" key="4">
    <source>
        <dbReference type="Proteomes" id="UP001149140"/>
    </source>
</evidence>
<dbReference type="Proteomes" id="UP001149140">
    <property type="component" value="Unassembled WGS sequence"/>
</dbReference>
<name>A0A9X3MRT4_9ACTN</name>
<dbReference type="Pfam" id="PF00501">
    <property type="entry name" value="AMP-binding"/>
    <property type="match status" value="1"/>
</dbReference>
<gene>
    <name evidence="3" type="ORF">OM076_13065</name>
</gene>
<accession>A0A9X3MRT4</accession>
<dbReference type="PANTHER" id="PTHR43201:SF8">
    <property type="entry name" value="ACYL-COA SYNTHETASE FAMILY MEMBER 3"/>
    <property type="match status" value="1"/>
</dbReference>
<dbReference type="InterPro" id="IPR000873">
    <property type="entry name" value="AMP-dep_synth/lig_dom"/>
</dbReference>
<dbReference type="GO" id="GO:0006631">
    <property type="term" value="P:fatty acid metabolic process"/>
    <property type="evidence" value="ECO:0007669"/>
    <property type="project" value="TreeGrafter"/>
</dbReference>
<protein>
    <submittedName>
        <fullName evidence="3">Feruloyl-CoA synthase</fullName>
    </submittedName>
</protein>
<dbReference type="AlphaFoldDB" id="A0A9X3MRT4"/>
<dbReference type="PANTHER" id="PTHR43201">
    <property type="entry name" value="ACYL-COA SYNTHETASE"/>
    <property type="match status" value="1"/>
</dbReference>
<organism evidence="3 4">
    <name type="scientific">Solirubrobacter ginsenosidimutans</name>
    <dbReference type="NCBI Taxonomy" id="490573"/>
    <lineage>
        <taxon>Bacteria</taxon>
        <taxon>Bacillati</taxon>
        <taxon>Actinomycetota</taxon>
        <taxon>Thermoleophilia</taxon>
        <taxon>Solirubrobacterales</taxon>
        <taxon>Solirubrobacteraceae</taxon>
        <taxon>Solirubrobacter</taxon>
    </lineage>
</organism>
<dbReference type="NCBIfam" id="NF009232">
    <property type="entry name" value="PRK12582.1"/>
    <property type="match status" value="1"/>
</dbReference>
<dbReference type="SUPFAM" id="SSF56801">
    <property type="entry name" value="Acetyl-CoA synthetase-like"/>
    <property type="match status" value="1"/>
</dbReference>
<evidence type="ECO:0000256" key="1">
    <source>
        <dbReference type="ARBA" id="ARBA00006432"/>
    </source>
</evidence>
<feature type="domain" description="AMP-dependent synthetase/ligase" evidence="2">
    <location>
        <begin position="42"/>
        <end position="419"/>
    </location>
</feature>
<comment type="caution">
    <text evidence="3">The sequence shown here is derived from an EMBL/GenBank/DDBJ whole genome shotgun (WGS) entry which is preliminary data.</text>
</comment>
<comment type="similarity">
    <text evidence="1">Belongs to the ATP-dependent AMP-binding enzyme family.</text>
</comment>
<dbReference type="Gene3D" id="3.40.50.12780">
    <property type="entry name" value="N-terminal domain of ligase-like"/>
    <property type="match status" value="1"/>
</dbReference>
<reference evidence="3" key="1">
    <citation type="submission" date="2022-10" db="EMBL/GenBank/DDBJ databases">
        <title>The WGS of Solirubrobacter ginsenosidimutans DSM 21036.</title>
        <authorList>
            <person name="Jiang Z."/>
        </authorList>
    </citation>
    <scope>NUCLEOTIDE SEQUENCE</scope>
    <source>
        <strain evidence="3">DSM 21036</strain>
    </source>
</reference>
<evidence type="ECO:0000259" key="2">
    <source>
        <dbReference type="Pfam" id="PF00501"/>
    </source>
</evidence>
<evidence type="ECO:0000313" key="3">
    <source>
        <dbReference type="EMBL" id="MDA0161202.1"/>
    </source>
</evidence>
<keyword evidence="4" id="KW-1185">Reference proteome</keyword>
<proteinExistence type="inferred from homology"/>
<dbReference type="GO" id="GO:0031956">
    <property type="term" value="F:medium-chain fatty acid-CoA ligase activity"/>
    <property type="evidence" value="ECO:0007669"/>
    <property type="project" value="TreeGrafter"/>
</dbReference>